<proteinExistence type="predicted"/>
<accession>A0A9X1VJ17</accession>
<sequence>MLPLQFTTSRTARYLCLGEPGPAIAHVWVCLHGHGQPLAELAAHLQHLDTPERLLLLPEALSRYEQPQDANADGIIDEAPRTDAAWFAAETLLPDLTDLAAYLDALTSQVLTACPPNTPVTVLGYGHGAAAACRWLAGNGRAYNRLILVAPVFPPEIDRRATLVALPEHPVLVVSTTTDTYSPEAAGEGLMQDLLEVGLSAQQRLVDATGPLPLAALAGV</sequence>
<gene>
    <name evidence="1" type="ORF">MON38_10730</name>
</gene>
<evidence type="ECO:0000313" key="2">
    <source>
        <dbReference type="Proteomes" id="UP001139193"/>
    </source>
</evidence>
<reference evidence="1" key="1">
    <citation type="submission" date="2022-03" db="EMBL/GenBank/DDBJ databases">
        <title>Bacterial whole genome sequence for Hymenobacter sp. DH14.</title>
        <authorList>
            <person name="Le V."/>
        </authorList>
    </citation>
    <scope>NUCLEOTIDE SEQUENCE</scope>
    <source>
        <strain evidence="1">DH14</strain>
    </source>
</reference>
<dbReference type="AlphaFoldDB" id="A0A9X1VJ17"/>
<name>A0A9X1VJ17_9BACT</name>
<dbReference type="Gene3D" id="3.40.50.1820">
    <property type="entry name" value="alpha/beta hydrolase"/>
    <property type="match status" value="1"/>
</dbReference>
<dbReference type="Proteomes" id="UP001139193">
    <property type="component" value="Unassembled WGS sequence"/>
</dbReference>
<organism evidence="1 2">
    <name type="scientific">Hymenobacter cyanobacteriorum</name>
    <dbReference type="NCBI Taxonomy" id="2926463"/>
    <lineage>
        <taxon>Bacteria</taxon>
        <taxon>Pseudomonadati</taxon>
        <taxon>Bacteroidota</taxon>
        <taxon>Cytophagia</taxon>
        <taxon>Cytophagales</taxon>
        <taxon>Hymenobacteraceae</taxon>
        <taxon>Hymenobacter</taxon>
    </lineage>
</organism>
<evidence type="ECO:0000313" key="1">
    <source>
        <dbReference type="EMBL" id="MCI1187895.1"/>
    </source>
</evidence>
<keyword evidence="2" id="KW-1185">Reference proteome</keyword>
<keyword evidence="1" id="KW-0378">Hydrolase</keyword>
<comment type="caution">
    <text evidence="1">The sequence shown here is derived from an EMBL/GenBank/DDBJ whole genome shotgun (WGS) entry which is preliminary data.</text>
</comment>
<dbReference type="EMBL" id="JALBGC010000003">
    <property type="protein sequence ID" value="MCI1187895.1"/>
    <property type="molecule type" value="Genomic_DNA"/>
</dbReference>
<protein>
    <submittedName>
        <fullName evidence="1">Alpha/beta hydrolase</fullName>
    </submittedName>
</protein>
<dbReference type="InterPro" id="IPR029058">
    <property type="entry name" value="AB_hydrolase_fold"/>
</dbReference>
<dbReference type="GO" id="GO:0016787">
    <property type="term" value="F:hydrolase activity"/>
    <property type="evidence" value="ECO:0007669"/>
    <property type="project" value="UniProtKB-KW"/>
</dbReference>
<dbReference type="SUPFAM" id="SSF53474">
    <property type="entry name" value="alpha/beta-Hydrolases"/>
    <property type="match status" value="1"/>
</dbReference>
<dbReference type="RefSeq" id="WP_241936168.1">
    <property type="nucleotide sequence ID" value="NZ_JALBGC010000003.1"/>
</dbReference>